<name>A0A1B8XSA7_XENTR</name>
<accession>A0A1B8XSA7</accession>
<feature type="region of interest" description="Disordered" evidence="1">
    <location>
        <begin position="87"/>
        <end position="134"/>
    </location>
</feature>
<feature type="region of interest" description="Disordered" evidence="1">
    <location>
        <begin position="1"/>
        <end position="26"/>
    </location>
</feature>
<reference evidence="2" key="2">
    <citation type="journal article" date="2010" name="Science">
        <title>The genome of the Western clawed frog Xenopus tropicalis.</title>
        <authorList>
            <person name="Hellsten U."/>
            <person name="Harland R.M."/>
            <person name="Gilchrist M.J."/>
            <person name="Hendrix D."/>
            <person name="Jurka J."/>
            <person name="Kapitonov V."/>
            <person name="Ovcharenko I."/>
            <person name="Putnam N.H."/>
            <person name="Shu S."/>
            <person name="Taher L."/>
            <person name="Blitz I.L."/>
            <person name="Blumberg B."/>
            <person name="Dichmann D.S."/>
            <person name="Dubchak I."/>
            <person name="Amaya E."/>
            <person name="Detter J.C."/>
            <person name="Fletcher R."/>
            <person name="Gerhard D.S."/>
            <person name="Goodstein D."/>
            <person name="Graves T."/>
            <person name="Grigoriev I.V."/>
            <person name="Grimwood J."/>
            <person name="Kawashima T."/>
            <person name="Lindquist E."/>
            <person name="Lucas S.M."/>
            <person name="Mead P.E."/>
            <person name="Mitros T."/>
            <person name="Ogino H."/>
            <person name="Ohta Y."/>
            <person name="Poliakov A.V."/>
            <person name="Pollet N."/>
            <person name="Robert J."/>
            <person name="Salamov A."/>
            <person name="Sater A.K."/>
            <person name="Schmutz J."/>
            <person name="Terry A."/>
            <person name="Vize P.D."/>
            <person name="Warren W.C."/>
            <person name="Wells D."/>
            <person name="Wills A."/>
            <person name="Wilson R.K."/>
            <person name="Zimmerman L.B."/>
            <person name="Zorn A.M."/>
            <person name="Grainger R."/>
            <person name="Grammer T."/>
            <person name="Khokha M.K."/>
            <person name="Richardson P.M."/>
            <person name="Rokhsar D.S."/>
        </authorList>
    </citation>
    <scope>NUCLEOTIDE SEQUENCE [LARGE SCALE GENOMIC DNA]</scope>
    <source>
        <strain evidence="2">Nigerian</strain>
    </source>
</reference>
<gene>
    <name evidence="2" type="ORF">XENTR_v90030620mg</name>
</gene>
<sequence length="417" mass="47092">MADTSVTPRQLTPEAPESNPELQPPHRYAWLGTFGERYEEDGSKWIEAFCGCCYTEISQAWRDLEPRCPFCKTRCWAEPLICPQGVAGEQTGSATPSQSRPATPMPEKAEQEPIQQGPAESSRDLLLSPSKSSSSEDLCTAAAAMTIQPVGAEKIADVASTDDENVELLLKMARGRGRIKSENQGEKSSTSSTGSGMLLKSVARRRYPKPNWGLMDLGPPPKCTLPEGEHRFEPMVPVTPPTDPTFCFPPEWPCTPPPPHAVNKDTFCWVAPGRADPERYHAVSRVQRLINTRVFEKWGFCMPYAPEWVYDEIAKHVDEWIYGELIRREKIGTGGVFKKDREKRHRDVDYLYDIAQEWWFGRTILKHGVKSCGKHQEEERTFSLSSDLPSGGRIDKPHPAYYVSYEVTKAKYERNMH</sequence>
<dbReference type="AlphaFoldDB" id="A0A1B8XSA7"/>
<evidence type="ECO:0000256" key="1">
    <source>
        <dbReference type="SAM" id="MobiDB-lite"/>
    </source>
</evidence>
<dbReference type="EMBL" id="KV466235">
    <property type="protein sequence ID" value="OCA13542.1"/>
    <property type="molecule type" value="Genomic_DNA"/>
</dbReference>
<reference evidence="2" key="1">
    <citation type="submission" date="2009-11" db="EMBL/GenBank/DDBJ databases">
        <authorList>
            <consortium name="US DOE Joint Genome Institute (JGI-PGF)"/>
            <person name="Ottilar R."/>
            <person name="Schmutz J."/>
            <person name="Salamov A."/>
            <person name="Cheng J.F."/>
            <person name="Lucas S."/>
            <person name="Pitluck S."/>
            <person name="Gundlach H."/>
            <person name="Guo Y."/>
            <person name="Haberer G."/>
            <person name="Nasrallah J."/>
            <person name="Mayer K.F.X."/>
            <person name="van de Peer Y."/>
            <person name="Weigel D."/>
            <person name="Grigoriev I.V."/>
        </authorList>
    </citation>
    <scope>NUCLEOTIDE SEQUENCE</scope>
    <source>
        <strain evidence="2">Nigerian</strain>
    </source>
</reference>
<feature type="compositionally biased region" description="Polar residues" evidence="1">
    <location>
        <begin position="90"/>
        <end position="101"/>
    </location>
</feature>
<proteinExistence type="predicted"/>
<evidence type="ECO:0000313" key="2">
    <source>
        <dbReference type="EMBL" id="OCA13542.1"/>
    </source>
</evidence>
<feature type="compositionally biased region" description="Polar residues" evidence="1">
    <location>
        <begin position="1"/>
        <end position="10"/>
    </location>
</feature>
<reference evidence="2" key="3">
    <citation type="submission" date="2016-05" db="EMBL/GenBank/DDBJ databases">
        <title>WGS assembly of Xenopus tropicalis.</title>
        <authorList>
            <person name="Sessions A."/>
            <person name="Jenkins J."/>
            <person name="Mitros T."/>
            <person name="Lyons J.T."/>
            <person name="Dichmann D.S."/>
            <person name="Robert J."/>
            <person name="Harland R.M."/>
            <person name="Rokhsar D.S."/>
        </authorList>
    </citation>
    <scope>NUCLEOTIDE SEQUENCE</scope>
    <source>
        <strain evidence="2">Nigerian</strain>
    </source>
</reference>
<protein>
    <submittedName>
        <fullName evidence="2">Uncharacterized protein</fullName>
    </submittedName>
</protein>
<feature type="region of interest" description="Disordered" evidence="1">
    <location>
        <begin position="177"/>
        <end position="200"/>
    </location>
</feature>
<feature type="compositionally biased region" description="Low complexity" evidence="1">
    <location>
        <begin position="187"/>
        <end position="200"/>
    </location>
</feature>
<organism evidence="2">
    <name type="scientific">Xenopus tropicalis</name>
    <name type="common">Western clawed frog</name>
    <name type="synonym">Silurana tropicalis</name>
    <dbReference type="NCBI Taxonomy" id="8364"/>
    <lineage>
        <taxon>Eukaryota</taxon>
        <taxon>Metazoa</taxon>
        <taxon>Chordata</taxon>
        <taxon>Craniata</taxon>
        <taxon>Vertebrata</taxon>
        <taxon>Euteleostomi</taxon>
        <taxon>Amphibia</taxon>
        <taxon>Batrachia</taxon>
        <taxon>Anura</taxon>
        <taxon>Pipoidea</taxon>
        <taxon>Pipidae</taxon>
        <taxon>Xenopodinae</taxon>
        <taxon>Xenopus</taxon>
        <taxon>Silurana</taxon>
    </lineage>
</organism>
<feature type="compositionally biased region" description="Low complexity" evidence="1">
    <location>
        <begin position="124"/>
        <end position="134"/>
    </location>
</feature>